<comment type="caution">
    <text evidence="4">The sequence shown here is derived from an EMBL/GenBank/DDBJ whole genome shotgun (WGS) entry which is preliminary data.</text>
</comment>
<dbReference type="Pfam" id="PF03108">
    <property type="entry name" value="DBD_Tnp_Mut"/>
    <property type="match status" value="1"/>
</dbReference>
<protein>
    <submittedName>
        <fullName evidence="4">Uncharacterized protein</fullName>
    </submittedName>
</protein>
<reference evidence="4 5" key="1">
    <citation type="submission" date="2019-01" db="EMBL/GenBank/DDBJ databases">
        <title>Sequencing of cultivated peanut Arachis hypogaea provides insights into genome evolution and oil improvement.</title>
        <authorList>
            <person name="Chen X."/>
        </authorList>
    </citation>
    <scope>NUCLEOTIDE SEQUENCE [LARGE SCALE GENOMIC DNA]</scope>
    <source>
        <strain evidence="5">cv. Fuhuasheng</strain>
        <tissue evidence="4">Leaves</tissue>
    </source>
</reference>
<sequence length="506" mass="58372">MSSMNWSLQEIVSELQKLGYKENAKIWYCEPSCQLSSGLRELMSDGDTMRMGRLLVSQTVKHCSLYVVDGCRKGNGVEIYSNDKDYVPTEAEYNESDFVEVEVECESEASSEEDRFDDSVDDGDNEDHFGFDVEDENDSGVGNAFGGFDGPLNEHDNAQTGGVDAVVNDAVVRDDVEVGEISEGYETEDIDSYEEDSDDMIKKRRYPKYNEVEMSKEYVFKVGLEFKSLGQFKDAIREHALLNRRDIMYIKNDKVRCRVGCRGKKEKCKWMAFTSKVGGSNCFRLKTLNGKHTCGRDYSSRLASSSWVSQKIGEEMKIATVIQTIQDKYMANISVTKAYWARRKAREEGLMQVFQEMMPALEHRLCLRHLYVNCKKAYGGGTVLRDLILSIAKATYVEEWERRMTQLMNINRQCYEKLASLDPKLWCKSYFTFLAKSDMLMNNISEAFDGRILEVRDKPILTMFEWIRCYWMSRFVEKKKKAKKYEATIMPKPKKRLDVIATRAME</sequence>
<feature type="domain" description="PB1-like" evidence="3">
    <location>
        <begin position="6"/>
        <end position="59"/>
    </location>
</feature>
<organism evidence="4 5">
    <name type="scientific">Arachis hypogaea</name>
    <name type="common">Peanut</name>
    <dbReference type="NCBI Taxonomy" id="3818"/>
    <lineage>
        <taxon>Eukaryota</taxon>
        <taxon>Viridiplantae</taxon>
        <taxon>Streptophyta</taxon>
        <taxon>Embryophyta</taxon>
        <taxon>Tracheophyta</taxon>
        <taxon>Spermatophyta</taxon>
        <taxon>Magnoliopsida</taxon>
        <taxon>eudicotyledons</taxon>
        <taxon>Gunneridae</taxon>
        <taxon>Pentapetalae</taxon>
        <taxon>rosids</taxon>
        <taxon>fabids</taxon>
        <taxon>Fabales</taxon>
        <taxon>Fabaceae</taxon>
        <taxon>Papilionoideae</taxon>
        <taxon>50 kb inversion clade</taxon>
        <taxon>dalbergioids sensu lato</taxon>
        <taxon>Dalbergieae</taxon>
        <taxon>Pterocarpus clade</taxon>
        <taxon>Arachis</taxon>
    </lineage>
</organism>
<dbReference type="PANTHER" id="PTHR31973">
    <property type="entry name" value="POLYPROTEIN, PUTATIVE-RELATED"/>
    <property type="match status" value="1"/>
</dbReference>
<keyword evidence="5" id="KW-1185">Reference proteome</keyword>
<dbReference type="InterPro" id="IPR058594">
    <property type="entry name" value="PB1-like_dom_pln"/>
</dbReference>
<name>A0A444ZVC9_ARAHY</name>
<accession>A0A444ZVC9</accession>
<feature type="compositionally biased region" description="Acidic residues" evidence="1">
    <location>
        <begin position="107"/>
        <end position="125"/>
    </location>
</feature>
<feature type="domain" description="Transposase MuDR plant" evidence="2">
    <location>
        <begin position="220"/>
        <end position="277"/>
    </location>
</feature>
<dbReference type="Pfam" id="PF26130">
    <property type="entry name" value="PB1-like"/>
    <property type="match status" value="1"/>
</dbReference>
<dbReference type="InterPro" id="IPR004332">
    <property type="entry name" value="Transposase_MuDR"/>
</dbReference>
<feature type="region of interest" description="Disordered" evidence="1">
    <location>
        <begin position="107"/>
        <end position="126"/>
    </location>
</feature>
<proteinExistence type="predicted"/>
<evidence type="ECO:0000256" key="1">
    <source>
        <dbReference type="SAM" id="MobiDB-lite"/>
    </source>
</evidence>
<dbReference type="PANTHER" id="PTHR31973:SF187">
    <property type="entry name" value="MUTATOR TRANSPOSASE MUDRA PROTEIN"/>
    <property type="match status" value="1"/>
</dbReference>
<evidence type="ECO:0000313" key="4">
    <source>
        <dbReference type="EMBL" id="RYR18127.1"/>
    </source>
</evidence>
<evidence type="ECO:0000259" key="2">
    <source>
        <dbReference type="Pfam" id="PF03108"/>
    </source>
</evidence>
<dbReference type="Proteomes" id="UP000289738">
    <property type="component" value="Chromosome B03"/>
</dbReference>
<dbReference type="EMBL" id="SDMP01000013">
    <property type="protein sequence ID" value="RYR18127.1"/>
    <property type="molecule type" value="Genomic_DNA"/>
</dbReference>
<dbReference type="STRING" id="3818.A0A444ZVC9"/>
<evidence type="ECO:0000313" key="5">
    <source>
        <dbReference type="Proteomes" id="UP000289738"/>
    </source>
</evidence>
<dbReference type="AlphaFoldDB" id="A0A444ZVC9"/>
<gene>
    <name evidence="4" type="ORF">Ahy_B03g062755</name>
</gene>
<evidence type="ECO:0000259" key="3">
    <source>
        <dbReference type="Pfam" id="PF26130"/>
    </source>
</evidence>